<dbReference type="PANTHER" id="PTHR48100">
    <property type="entry name" value="BROAD-SPECIFICITY PHOSPHATASE YOR283W-RELATED"/>
    <property type="match status" value="1"/>
</dbReference>
<dbReference type="SMART" id="SM00855">
    <property type="entry name" value="PGAM"/>
    <property type="match status" value="1"/>
</dbReference>
<accession>A0A6I4J4A5</accession>
<dbReference type="InterPro" id="IPR013078">
    <property type="entry name" value="His_Pase_superF_clade-1"/>
</dbReference>
<feature type="binding site" evidence="1">
    <location>
        <position position="59"/>
    </location>
    <ligand>
        <name>substrate</name>
    </ligand>
</feature>
<dbReference type="RefSeq" id="WP_181599986.1">
    <property type="nucleotide sequence ID" value="NZ_WQMS01000016.1"/>
</dbReference>
<dbReference type="InterPro" id="IPR050275">
    <property type="entry name" value="PGM_Phosphatase"/>
</dbReference>
<dbReference type="EMBL" id="WQMS01000016">
    <property type="protein sequence ID" value="MVO79024.1"/>
    <property type="molecule type" value="Genomic_DNA"/>
</dbReference>
<dbReference type="SUPFAM" id="SSF53254">
    <property type="entry name" value="Phosphoglycerate mutase-like"/>
    <property type="match status" value="1"/>
</dbReference>
<organism evidence="2 3">
    <name type="scientific">Sphingomonas horti</name>
    <dbReference type="NCBI Taxonomy" id="2682842"/>
    <lineage>
        <taxon>Bacteria</taxon>
        <taxon>Pseudomonadati</taxon>
        <taxon>Pseudomonadota</taxon>
        <taxon>Alphaproteobacteria</taxon>
        <taxon>Sphingomonadales</taxon>
        <taxon>Sphingomonadaceae</taxon>
        <taxon>Sphingomonas</taxon>
    </lineage>
</organism>
<proteinExistence type="predicted"/>
<dbReference type="AlphaFoldDB" id="A0A6I4J4A5"/>
<gene>
    <name evidence="2" type="ORF">GON01_13895</name>
</gene>
<dbReference type="GO" id="GO:0016791">
    <property type="term" value="F:phosphatase activity"/>
    <property type="evidence" value="ECO:0007669"/>
    <property type="project" value="TreeGrafter"/>
</dbReference>
<dbReference type="CDD" id="cd07067">
    <property type="entry name" value="HP_PGM_like"/>
    <property type="match status" value="1"/>
</dbReference>
<dbReference type="Proteomes" id="UP000441389">
    <property type="component" value="Unassembled WGS sequence"/>
</dbReference>
<keyword evidence="3" id="KW-1185">Reference proteome</keyword>
<dbReference type="GO" id="GO:0005737">
    <property type="term" value="C:cytoplasm"/>
    <property type="evidence" value="ECO:0007669"/>
    <property type="project" value="TreeGrafter"/>
</dbReference>
<name>A0A6I4J4A5_9SPHN</name>
<dbReference type="InterPro" id="IPR029033">
    <property type="entry name" value="His_PPase_superfam"/>
</dbReference>
<sequence length="199" mass="21268">MTATLLLIRHAMHTDYGERFTGRADGVPLSAAGEEQARALGARLTSEPIAAIYSSPRERTLRTADAIARPHGFSVRTVGALDEVDLGDWTGKRIADLEGTPDFVRWNERRDTATPPGGEAMPAVADRAEAFVSEAAAGHEGETILLVSHADVIRALVCRVLGLPFANFWRFEIGPASVSRMSFGAWGGKLLSLNEGAAA</sequence>
<dbReference type="Gene3D" id="3.40.50.1240">
    <property type="entry name" value="Phosphoglycerate mutase-like"/>
    <property type="match status" value="1"/>
</dbReference>
<feature type="binding site" evidence="1">
    <location>
        <begin position="21"/>
        <end position="22"/>
    </location>
    <ligand>
        <name>substrate</name>
    </ligand>
</feature>
<evidence type="ECO:0000313" key="3">
    <source>
        <dbReference type="Proteomes" id="UP000441389"/>
    </source>
</evidence>
<evidence type="ECO:0000313" key="2">
    <source>
        <dbReference type="EMBL" id="MVO79024.1"/>
    </source>
</evidence>
<comment type="caution">
    <text evidence="2">The sequence shown here is derived from an EMBL/GenBank/DDBJ whole genome shotgun (WGS) entry which is preliminary data.</text>
</comment>
<dbReference type="PANTHER" id="PTHR48100:SF62">
    <property type="entry name" value="GLUCOSYL-3-PHOSPHOGLYCERATE PHOSPHATASE"/>
    <property type="match status" value="1"/>
</dbReference>
<reference evidence="2 3" key="1">
    <citation type="submission" date="2019-12" db="EMBL/GenBank/DDBJ databases">
        <authorList>
            <person name="Huq M.A."/>
        </authorList>
    </citation>
    <scope>NUCLEOTIDE SEQUENCE [LARGE SCALE GENOMIC DNA]</scope>
    <source>
        <strain evidence="2 3">MAH-20</strain>
    </source>
</reference>
<evidence type="ECO:0000256" key="1">
    <source>
        <dbReference type="PIRSR" id="PIRSR613078-2"/>
    </source>
</evidence>
<protein>
    <submittedName>
        <fullName evidence="2">Histidine phosphatase family protein</fullName>
    </submittedName>
</protein>
<dbReference type="Pfam" id="PF00300">
    <property type="entry name" value="His_Phos_1"/>
    <property type="match status" value="1"/>
</dbReference>